<proteinExistence type="predicted"/>
<sequence length="115" mass="12834">MSQSNQNTVKVGEFRQRYEHLYRKLSDYHACCSADEVRTWKRVTQALLDEVSSLKCGRASPEDLGAHRHAVAAVTERLAAADQRIEAYAMINAAKAALQQPIRPALRLIQGGKLN</sequence>
<dbReference type="AlphaFoldDB" id="A0A6M3M2W8"/>
<gene>
    <name evidence="1" type="ORF">MM171A00992_0010</name>
</gene>
<dbReference type="EMBL" id="MT143652">
    <property type="protein sequence ID" value="QJA99465.1"/>
    <property type="molecule type" value="Genomic_DNA"/>
</dbReference>
<name>A0A6M3M2W8_9ZZZZ</name>
<reference evidence="1" key="1">
    <citation type="submission" date="2020-03" db="EMBL/GenBank/DDBJ databases">
        <title>The deep terrestrial virosphere.</title>
        <authorList>
            <person name="Holmfeldt K."/>
            <person name="Nilsson E."/>
            <person name="Simone D."/>
            <person name="Lopez-Fernandez M."/>
            <person name="Wu X."/>
            <person name="de Brujin I."/>
            <person name="Lundin D."/>
            <person name="Andersson A."/>
            <person name="Bertilsson S."/>
            <person name="Dopson M."/>
        </authorList>
    </citation>
    <scope>NUCLEOTIDE SEQUENCE</scope>
    <source>
        <strain evidence="1">MM171A00992</strain>
    </source>
</reference>
<evidence type="ECO:0000313" key="1">
    <source>
        <dbReference type="EMBL" id="QJA99465.1"/>
    </source>
</evidence>
<protein>
    <submittedName>
        <fullName evidence="1">Uncharacterized protein</fullName>
    </submittedName>
</protein>
<accession>A0A6M3M2W8</accession>
<organism evidence="1">
    <name type="scientific">viral metagenome</name>
    <dbReference type="NCBI Taxonomy" id="1070528"/>
    <lineage>
        <taxon>unclassified sequences</taxon>
        <taxon>metagenomes</taxon>
        <taxon>organismal metagenomes</taxon>
    </lineage>
</organism>